<evidence type="ECO:0000256" key="1">
    <source>
        <dbReference type="SAM" id="MobiDB-lite"/>
    </source>
</evidence>
<feature type="compositionally biased region" description="Low complexity" evidence="1">
    <location>
        <begin position="186"/>
        <end position="214"/>
    </location>
</feature>
<evidence type="ECO:0000256" key="2">
    <source>
        <dbReference type="SAM" id="SignalP"/>
    </source>
</evidence>
<proteinExistence type="predicted"/>
<name>A0AAW0RRK2_9HYPO</name>
<dbReference type="EMBL" id="JAAHCF010000340">
    <property type="protein sequence ID" value="KAK8144887.1"/>
    <property type="molecule type" value="Genomic_DNA"/>
</dbReference>
<evidence type="ECO:0008006" key="5">
    <source>
        <dbReference type="Google" id="ProtNLM"/>
    </source>
</evidence>
<feature type="region of interest" description="Disordered" evidence="1">
    <location>
        <begin position="79"/>
        <end position="214"/>
    </location>
</feature>
<dbReference type="AlphaFoldDB" id="A0AAW0RRK2"/>
<feature type="compositionally biased region" description="Low complexity" evidence="1">
    <location>
        <begin position="159"/>
        <end position="179"/>
    </location>
</feature>
<sequence length="417" mass="42377">MKTFTSVAALFSLINGIAAYPLESVSVPNCQPGHLVCQGEGKFGICNFGSKAIFMDVSQGTKCVCSGSDCTIAALGSGGSKPPQNTSVPAPSAPPATPSTSQAAPPTSSQAAPPASSQAPPPASSQAPPPASSQAPPPASSQPTTLVSTTISLKTPEKPASQQSTQPSTSQAVTPTPAAGGQFKEAPTATLPAPETSSAASSQPSAPASNPISSTGRYIKTFMGKGDASAGWPEESSWMSFDTMWDANLKNVIYKSCDSFQQDNNSPAESADLKSAIEEVSKSEGVDARYILAVVMQESNGCVRAPTTANGVTNPGLMQSHNGANSCYNVKPCPKSTIKGMIEDGVKGTADGDGLKQLLAKAGGSGATTFYKAARMYNSGSIDPSGDLEKGIATHCYASDIANRLVGWFAGVGGCHV</sequence>
<keyword evidence="2" id="KW-0732">Signal</keyword>
<reference evidence="3 4" key="1">
    <citation type="submission" date="2020-02" db="EMBL/GenBank/DDBJ databases">
        <title>Comparative genomics of the hypocrealean fungal genus Beauvera.</title>
        <authorList>
            <person name="Showalter D.N."/>
            <person name="Bushley K.E."/>
            <person name="Rehner S.A."/>
        </authorList>
    </citation>
    <scope>NUCLEOTIDE SEQUENCE [LARGE SCALE GENOMIC DNA]</scope>
    <source>
        <strain evidence="3 4">ARSEF4384</strain>
    </source>
</reference>
<comment type="caution">
    <text evidence="3">The sequence shown here is derived from an EMBL/GenBank/DDBJ whole genome shotgun (WGS) entry which is preliminary data.</text>
</comment>
<accession>A0AAW0RRK2</accession>
<feature type="signal peptide" evidence="2">
    <location>
        <begin position="1"/>
        <end position="19"/>
    </location>
</feature>
<dbReference type="Proteomes" id="UP001397290">
    <property type="component" value="Unassembled WGS sequence"/>
</dbReference>
<feature type="compositionally biased region" description="Pro residues" evidence="1">
    <location>
        <begin position="119"/>
        <end position="140"/>
    </location>
</feature>
<dbReference type="Gene3D" id="1.10.530.10">
    <property type="match status" value="1"/>
</dbReference>
<protein>
    <recommendedName>
        <fullName evidence="5">Exo-beta-1,3-glucanase</fullName>
    </recommendedName>
</protein>
<dbReference type="InterPro" id="IPR023346">
    <property type="entry name" value="Lysozyme-like_dom_sf"/>
</dbReference>
<feature type="compositionally biased region" description="Low complexity" evidence="1">
    <location>
        <begin position="98"/>
        <end position="118"/>
    </location>
</feature>
<gene>
    <name evidence="3" type="ORF">G3M48_005201</name>
</gene>
<feature type="chain" id="PRO_5043665190" description="Exo-beta-1,3-glucanase" evidence="2">
    <location>
        <begin position="20"/>
        <end position="417"/>
    </location>
</feature>
<organism evidence="3 4">
    <name type="scientific">Beauveria asiatica</name>
    <dbReference type="NCBI Taxonomy" id="1069075"/>
    <lineage>
        <taxon>Eukaryota</taxon>
        <taxon>Fungi</taxon>
        <taxon>Dikarya</taxon>
        <taxon>Ascomycota</taxon>
        <taxon>Pezizomycotina</taxon>
        <taxon>Sordariomycetes</taxon>
        <taxon>Hypocreomycetidae</taxon>
        <taxon>Hypocreales</taxon>
        <taxon>Cordycipitaceae</taxon>
        <taxon>Beauveria</taxon>
    </lineage>
</organism>
<dbReference type="SUPFAM" id="SSF53955">
    <property type="entry name" value="Lysozyme-like"/>
    <property type="match status" value="1"/>
</dbReference>
<keyword evidence="4" id="KW-1185">Reference proteome</keyword>
<evidence type="ECO:0000313" key="3">
    <source>
        <dbReference type="EMBL" id="KAK8144887.1"/>
    </source>
</evidence>
<evidence type="ECO:0000313" key="4">
    <source>
        <dbReference type="Proteomes" id="UP001397290"/>
    </source>
</evidence>